<dbReference type="Gene3D" id="2.40.70.10">
    <property type="entry name" value="Acid Proteases"/>
    <property type="match status" value="1"/>
</dbReference>
<evidence type="ECO:0000313" key="4">
    <source>
        <dbReference type="Proteomes" id="UP001054252"/>
    </source>
</evidence>
<comment type="caution">
    <text evidence="3">The sequence shown here is derived from an EMBL/GenBank/DDBJ whole genome shotgun (WGS) entry which is preliminary data.</text>
</comment>
<dbReference type="InterPro" id="IPR043502">
    <property type="entry name" value="DNA/RNA_pol_sf"/>
</dbReference>
<evidence type="ECO:0000313" key="3">
    <source>
        <dbReference type="EMBL" id="GKV49799.1"/>
    </source>
</evidence>
<sequence length="547" mass="62253">MDEQDNTQLLESDLNDFRPMPRNLFVRRVEKEHLSGSNDQRMPTRYATQPEQFQILTETRQRHPLHSTSRCSGPVESAQTSELQEQTRVLEKAMERILSCLIPDDPLIPLLNRGEQPAEMATRNSLALSNIVVPTRPRGSGKSNPKPTLSKHNKELMKKNADLKRQLKDVQRSIDALRTEPYQEGFKIPHLETYDGSGDLNEHLHTYQRSSTGSRDHILHYMIPHDQTEASIVTIIVEWENAPITFNLADYKRSDGEPDIMMPHANPFVATVHIGNHNVNKVFINTGSSPDIMYWGCSQKMQLNPTSLKKYEGPIYGFDYQPVLVEGIITLPIYVGAEPWFKMASVNFLVVKIESAFNAIIGKATLCELKAVISQPQLCMKFPTPQGVGVLKRNKKVDRTCYHDIFKKVELATAPKASALEVSRPRQPGKFLGYVVSKKGIEVNPDKVQVMQQMEPPKSVKDVQRLTDCLGALYRFIAKSTEKCLPFFKALREPKNFQWTDECQWDFDELKQYLASPPLLSKPIEGKKLYLYLGITDEAISSFLLRE</sequence>
<organism evidence="3 4">
    <name type="scientific">Rubroshorea leprosula</name>
    <dbReference type="NCBI Taxonomy" id="152421"/>
    <lineage>
        <taxon>Eukaryota</taxon>
        <taxon>Viridiplantae</taxon>
        <taxon>Streptophyta</taxon>
        <taxon>Embryophyta</taxon>
        <taxon>Tracheophyta</taxon>
        <taxon>Spermatophyta</taxon>
        <taxon>Magnoliopsida</taxon>
        <taxon>eudicotyledons</taxon>
        <taxon>Gunneridae</taxon>
        <taxon>Pentapetalae</taxon>
        <taxon>rosids</taxon>
        <taxon>malvids</taxon>
        <taxon>Malvales</taxon>
        <taxon>Dipterocarpaceae</taxon>
        <taxon>Rubroshorea</taxon>
    </lineage>
</organism>
<dbReference type="Gene3D" id="3.30.70.270">
    <property type="match status" value="1"/>
</dbReference>
<dbReference type="EMBL" id="BPVZ01000320">
    <property type="protein sequence ID" value="GKV49799.1"/>
    <property type="molecule type" value="Genomic_DNA"/>
</dbReference>
<evidence type="ECO:0008006" key="5">
    <source>
        <dbReference type="Google" id="ProtNLM"/>
    </source>
</evidence>
<dbReference type="PANTHER" id="PTHR33240">
    <property type="entry name" value="OS08G0508500 PROTEIN"/>
    <property type="match status" value="1"/>
</dbReference>
<feature type="region of interest" description="Disordered" evidence="2">
    <location>
        <begin position="61"/>
        <end position="80"/>
    </location>
</feature>
<dbReference type="AlphaFoldDB" id="A0AAV5MKY1"/>
<reference evidence="3 4" key="1">
    <citation type="journal article" date="2021" name="Commun. Biol.">
        <title>The genome of Shorea leprosula (Dipterocarpaceae) highlights the ecological relevance of drought in aseasonal tropical rainforests.</title>
        <authorList>
            <person name="Ng K.K.S."/>
            <person name="Kobayashi M.J."/>
            <person name="Fawcett J.A."/>
            <person name="Hatakeyama M."/>
            <person name="Paape T."/>
            <person name="Ng C.H."/>
            <person name="Ang C.C."/>
            <person name="Tnah L.H."/>
            <person name="Lee C.T."/>
            <person name="Nishiyama T."/>
            <person name="Sese J."/>
            <person name="O'Brien M.J."/>
            <person name="Copetti D."/>
            <person name="Mohd Noor M.I."/>
            <person name="Ong R.C."/>
            <person name="Putra M."/>
            <person name="Sireger I.Z."/>
            <person name="Indrioko S."/>
            <person name="Kosugi Y."/>
            <person name="Izuno A."/>
            <person name="Isagi Y."/>
            <person name="Lee S.L."/>
            <person name="Shimizu K.K."/>
        </authorList>
    </citation>
    <scope>NUCLEOTIDE SEQUENCE [LARGE SCALE GENOMIC DNA]</scope>
    <source>
        <strain evidence="3">214</strain>
    </source>
</reference>
<protein>
    <recommendedName>
        <fullName evidence="5">Reverse transcriptase/retrotransposon-derived protein RNase H-like domain-containing protein</fullName>
    </recommendedName>
</protein>
<accession>A0AAV5MKY1</accession>
<dbReference type="PANTHER" id="PTHR33240:SF15">
    <property type="entry name" value="GAG-PRO-LIKE PROTEIN"/>
    <property type="match status" value="1"/>
</dbReference>
<evidence type="ECO:0000256" key="2">
    <source>
        <dbReference type="SAM" id="MobiDB-lite"/>
    </source>
</evidence>
<feature type="coiled-coil region" evidence="1">
    <location>
        <begin position="153"/>
        <end position="180"/>
    </location>
</feature>
<dbReference type="InterPro" id="IPR043128">
    <property type="entry name" value="Rev_trsase/Diguanyl_cyclase"/>
</dbReference>
<gene>
    <name evidence="3" type="ORF">SLEP1_g56529</name>
</gene>
<name>A0AAV5MKY1_9ROSI</name>
<keyword evidence="1" id="KW-0175">Coiled coil</keyword>
<evidence type="ECO:0000256" key="1">
    <source>
        <dbReference type="SAM" id="Coils"/>
    </source>
</evidence>
<dbReference type="SUPFAM" id="SSF56672">
    <property type="entry name" value="DNA/RNA polymerases"/>
    <property type="match status" value="1"/>
</dbReference>
<proteinExistence type="predicted"/>
<dbReference type="Proteomes" id="UP001054252">
    <property type="component" value="Unassembled WGS sequence"/>
</dbReference>
<dbReference type="InterPro" id="IPR021109">
    <property type="entry name" value="Peptidase_aspartic_dom_sf"/>
</dbReference>
<feature type="compositionally biased region" description="Polar residues" evidence="2">
    <location>
        <begin position="66"/>
        <end position="80"/>
    </location>
</feature>
<keyword evidence="4" id="KW-1185">Reference proteome</keyword>
<feature type="region of interest" description="Disordered" evidence="2">
    <location>
        <begin position="133"/>
        <end position="153"/>
    </location>
</feature>